<name>A0A3G5FGN2_TETHA</name>
<dbReference type="NCBIfam" id="NF005312">
    <property type="entry name" value="PRK06846.1"/>
    <property type="match status" value="1"/>
</dbReference>
<sequence length="416" mass="46872">MKQLIRNARLETSYQTKDEVVIKTNTEITDLLIEEGRFSKIGPHLQESADVTIDAKKQLLLPSLREMHIHIDKTYFGNGWQAPIPAKNGIYTRLEEEKTLLPEQLEVAEQRAHTMIQHYIRLGHTHIRTHVNVDPQIKTKHVQLVKRVLQDYENQITYEIVAFPQHGLLRNGSEFLTILEDALKLGVTHIGGVDPASLDRNIGEVLATTFALAKKYNVGIDMHLHDRDTLGAFEIHRILDFIEQKKFSQPVTLSHAFALAGISDNELDELMQRMAENKVDVTTTVVISDENLTLPVKKLYDNGVTVSFGHDSLTDHWSPFGTGDTIQKLNLFIERCGYIDEYQISQSLRYASGGITPLNEQGEQVWPQFGDQADLILVDAVSSAHMIARQCPISTVVSAGEIIYQTDITLKGAYRG</sequence>
<gene>
    <name evidence="2" type="ORF">C7H83_02750</name>
</gene>
<dbReference type="GO" id="GO:0016814">
    <property type="term" value="F:hydrolase activity, acting on carbon-nitrogen (but not peptide) bonds, in cyclic amidines"/>
    <property type="evidence" value="ECO:0007669"/>
    <property type="project" value="TreeGrafter"/>
</dbReference>
<dbReference type="Gene3D" id="3.20.20.140">
    <property type="entry name" value="Metal-dependent hydrolases"/>
    <property type="match status" value="1"/>
</dbReference>
<dbReference type="InterPro" id="IPR052349">
    <property type="entry name" value="Metallo-hydrolase_Enzymes"/>
</dbReference>
<accession>A0A3G5FGN2</accession>
<dbReference type="Gene3D" id="2.30.40.10">
    <property type="entry name" value="Urease, subunit C, domain 1"/>
    <property type="match status" value="1"/>
</dbReference>
<dbReference type="EMBL" id="CP027768">
    <property type="protein sequence ID" value="AYW49482.1"/>
    <property type="molecule type" value="Genomic_DNA"/>
</dbReference>
<proteinExistence type="predicted"/>
<dbReference type="PANTHER" id="PTHR32027:SF9">
    <property type="entry name" value="BLL3847 PROTEIN"/>
    <property type="match status" value="1"/>
</dbReference>
<feature type="domain" description="Amidohydrolase 3" evidence="1">
    <location>
        <begin position="178"/>
        <end position="404"/>
    </location>
</feature>
<dbReference type="CDD" id="cd01293">
    <property type="entry name" value="Bact_CD"/>
    <property type="match status" value="1"/>
</dbReference>
<dbReference type="Pfam" id="PF07969">
    <property type="entry name" value="Amidohydro_3"/>
    <property type="match status" value="1"/>
</dbReference>
<dbReference type="RefSeq" id="WP_103892002.1">
    <property type="nucleotide sequence ID" value="NZ_CP027768.1"/>
</dbReference>
<organism evidence="2 3">
    <name type="scientific">Tetragenococcus halophilus</name>
    <name type="common">Pediococcus halophilus</name>
    <dbReference type="NCBI Taxonomy" id="51669"/>
    <lineage>
        <taxon>Bacteria</taxon>
        <taxon>Bacillati</taxon>
        <taxon>Bacillota</taxon>
        <taxon>Bacilli</taxon>
        <taxon>Lactobacillales</taxon>
        <taxon>Enterococcaceae</taxon>
        <taxon>Tetragenococcus</taxon>
    </lineage>
</organism>
<evidence type="ECO:0000259" key="1">
    <source>
        <dbReference type="Pfam" id="PF07969"/>
    </source>
</evidence>
<dbReference type="SUPFAM" id="SSF51338">
    <property type="entry name" value="Composite domain of metallo-dependent hydrolases"/>
    <property type="match status" value="1"/>
</dbReference>
<protein>
    <submittedName>
        <fullName evidence="2">Deaminase</fullName>
    </submittedName>
</protein>
<dbReference type="PANTHER" id="PTHR32027">
    <property type="entry name" value="CYTOSINE DEAMINASE"/>
    <property type="match status" value="1"/>
</dbReference>
<dbReference type="Proteomes" id="UP000280475">
    <property type="component" value="Chromosome"/>
</dbReference>
<dbReference type="InterPro" id="IPR011059">
    <property type="entry name" value="Metal-dep_hydrolase_composite"/>
</dbReference>
<dbReference type="InterPro" id="IPR013108">
    <property type="entry name" value="Amidohydro_3"/>
</dbReference>
<evidence type="ECO:0000313" key="2">
    <source>
        <dbReference type="EMBL" id="AYW49482.1"/>
    </source>
</evidence>
<dbReference type="InterPro" id="IPR032466">
    <property type="entry name" value="Metal_Hydrolase"/>
</dbReference>
<dbReference type="AlphaFoldDB" id="A0A3G5FGN2"/>
<evidence type="ECO:0000313" key="3">
    <source>
        <dbReference type="Proteomes" id="UP000280475"/>
    </source>
</evidence>
<dbReference type="SUPFAM" id="SSF51556">
    <property type="entry name" value="Metallo-dependent hydrolases"/>
    <property type="match status" value="1"/>
</dbReference>
<reference evidence="2 3" key="1">
    <citation type="journal article" date="2012" name="Int. J. Syst. Evol. Microbiol.">
        <title>Characterization of Tetragenococcus strains from sugar thick juice reveals a novel species, Tetragenococcus osmophilus sp. nov., and divides Tetragenococcus halophilus into two subspecies, T. halophilus subsp. halophilus subsp. nov. and T. halophilus subsp. flandriensis subsp. nov.</title>
        <authorList>
            <person name="Juste A."/>
            <person name="Van Trappen S."/>
            <person name="Verreth C."/>
            <person name="Cleenwerck I."/>
            <person name="De Vos P."/>
            <person name="Lievens B."/>
            <person name="Willems K.A."/>
        </authorList>
    </citation>
    <scope>NUCLEOTIDE SEQUENCE [LARGE SCALE GENOMIC DNA]</scope>
    <source>
        <strain evidence="2 3">LMG 26042</strain>
    </source>
</reference>